<dbReference type="PROSITE" id="PS50011">
    <property type="entry name" value="PROTEIN_KINASE_DOM"/>
    <property type="match status" value="1"/>
</dbReference>
<dbReference type="Pfam" id="PF18052">
    <property type="entry name" value="Rx_N"/>
    <property type="match status" value="1"/>
</dbReference>
<keyword evidence="3" id="KW-0433">Leucine-rich repeat</keyword>
<keyword evidence="7 14" id="KW-0547">Nucleotide-binding</keyword>
<evidence type="ECO:0000256" key="11">
    <source>
        <dbReference type="ARBA" id="ARBA00022989"/>
    </source>
</evidence>
<dbReference type="GO" id="GO:0002758">
    <property type="term" value="P:innate immune response-activating signaling pathway"/>
    <property type="evidence" value="ECO:0007669"/>
    <property type="project" value="UniProtKB-ARBA"/>
</dbReference>
<dbReference type="GO" id="GO:0043531">
    <property type="term" value="F:ADP binding"/>
    <property type="evidence" value="ECO:0007669"/>
    <property type="project" value="InterPro"/>
</dbReference>
<dbReference type="GeneID" id="100835643"/>
<feature type="compositionally biased region" description="Low complexity" evidence="15">
    <location>
        <begin position="1399"/>
        <end position="1413"/>
    </location>
</feature>
<dbReference type="Pfam" id="PF00069">
    <property type="entry name" value="Pkinase"/>
    <property type="match status" value="1"/>
</dbReference>
<dbReference type="InterPro" id="IPR055414">
    <property type="entry name" value="LRR_R13L4/SHOC2-like"/>
</dbReference>
<keyword evidence="11" id="KW-1133">Transmembrane helix</keyword>
<evidence type="ECO:0000256" key="1">
    <source>
        <dbReference type="ARBA" id="ARBA00004162"/>
    </source>
</evidence>
<dbReference type="GO" id="GO:0005524">
    <property type="term" value="F:ATP binding"/>
    <property type="evidence" value="ECO:0007669"/>
    <property type="project" value="UniProtKB-UniRule"/>
</dbReference>
<dbReference type="InterPro" id="IPR011009">
    <property type="entry name" value="Kinase-like_dom_sf"/>
</dbReference>
<protein>
    <recommendedName>
        <fullName evidence="16">Protein kinase domain-containing protein</fullName>
    </recommendedName>
</protein>
<evidence type="ECO:0000313" key="18">
    <source>
        <dbReference type="EnsemblPlants" id="KQJ98111"/>
    </source>
</evidence>
<dbReference type="InterPro" id="IPR041118">
    <property type="entry name" value="Rx_N"/>
</dbReference>
<keyword evidence="9" id="KW-0611">Plant defense</keyword>
<dbReference type="Gene3D" id="3.30.200.20">
    <property type="entry name" value="Phosphorylase Kinase, domain 1"/>
    <property type="match status" value="1"/>
</dbReference>
<dbReference type="InterPro" id="IPR002182">
    <property type="entry name" value="NB-ARC"/>
</dbReference>
<dbReference type="Gene3D" id="3.40.50.300">
    <property type="entry name" value="P-loop containing nucleotide triphosphate hydrolases"/>
    <property type="match status" value="1"/>
</dbReference>
<proteinExistence type="inferred from homology"/>
<dbReference type="Gene3D" id="1.20.5.4130">
    <property type="match status" value="1"/>
</dbReference>
<evidence type="ECO:0000256" key="2">
    <source>
        <dbReference type="ARBA" id="ARBA00008894"/>
    </source>
</evidence>
<dbReference type="KEGG" id="bdi:100835643"/>
<dbReference type="Proteomes" id="UP000008810">
    <property type="component" value="Chromosome 3"/>
</dbReference>
<keyword evidence="6" id="KW-0677">Repeat</keyword>
<dbReference type="Gramene" id="KQJ98111">
    <property type="protein sequence ID" value="KQJ98111"/>
    <property type="gene ID" value="BRADI_3g34961v3"/>
</dbReference>
<dbReference type="Gene3D" id="1.10.10.10">
    <property type="entry name" value="Winged helix-like DNA-binding domain superfamily/Winged helix DNA-binding domain"/>
    <property type="match status" value="1"/>
</dbReference>
<evidence type="ECO:0000256" key="8">
    <source>
        <dbReference type="ARBA" id="ARBA00022777"/>
    </source>
</evidence>
<evidence type="ECO:0000256" key="12">
    <source>
        <dbReference type="ARBA" id="ARBA00023054"/>
    </source>
</evidence>
<dbReference type="Pfam" id="PF23559">
    <property type="entry name" value="WHD_DRP"/>
    <property type="match status" value="1"/>
</dbReference>
<dbReference type="CDD" id="cd14066">
    <property type="entry name" value="STKc_IRAK"/>
    <property type="match status" value="1"/>
</dbReference>
<dbReference type="Gene3D" id="3.80.10.10">
    <property type="entry name" value="Ribonuclease Inhibitor"/>
    <property type="match status" value="1"/>
</dbReference>
<evidence type="ECO:0000256" key="6">
    <source>
        <dbReference type="ARBA" id="ARBA00022737"/>
    </source>
</evidence>
<dbReference type="OrthoDB" id="636908at2759"/>
<name>A0A0Q3FEQ8_BRADI</name>
<gene>
    <name evidence="18" type="primary">LOC100835643</name>
    <name evidence="17" type="ORF">BRADI_3g34961v3</name>
</gene>
<dbReference type="InterPro" id="IPR008271">
    <property type="entry name" value="Ser/Thr_kinase_AS"/>
</dbReference>
<sequence>MEDANIEDALLLASDIEDGDSALLQAEMEDPITVSLGPMDRLLRRLHSFNAAEYNLPVGFTEDKIQNLKEDLQRLCVSLKDLSEEQEPSLTAKCGMKEARELCYDAEDLLDDATLCDIGASARSRRSSSRRLSIISWTPRKLKRRPQISTDLSELMARVVDANDRSASFLLEHKTVKPAFGQTGASQLPPLIQLPLEVLEEPTDKLVELLAFEEKQLKVVPIFGISGVGKTTVARTIYYRHGERFHCRAFVRVSRNPDMRRFFTSIISQIKAPHAHAFSDAHDLIDTIFKHLQGKRYLIIIDDLWTISVWDIISCAFPYADSCSRVVTTTQIEDVALSCCGYQSEYIFEMAPLNYREQRKLLFTTVFGSEGEYGCPEDFKEVSDGIVMKCGGSLLSTVNIASMLPRQPGLKMERWDNILRSLPSILKTNPIPDGMKEILYLIYIDLPPDLKTYLLYVSMYPEGYTIKKDELVKQWIAEGFLSGMEGVARGYFDELVNRGMLQPVHTSYTGEVLSCTVNHMVLDLIRYKSLEANFVITVDYLQSTLGLPDKVRRLSIQFGDAKSAKVPESIRMSHIRSLFFGGFFKCVPSIVEYRFLRVLVLHIWSDQDKTSYDLARIGELFRLRYLNIECNITIDLPDKIQGLKYLETLQIDARVCTVPSAIVHLQSLLHLCLPSDANLPHRIGQLRSLRTLGYFDLSSNATNSVMDLGKLTNLQDLHLTCSSSEFGNLKNNIKCLGLIVGKLSSLRCLTLVPTSSSYLNSLDDTGTSSTSSIGISFDGFIITSPPPALLQRLELLPPICIFSSIPGWIGELSKLCILKIEVMVLSSNDIDILKALATLTSLSLYVRTDPKRRIIFDSVGFSVLKYFNFMCTAPCMTFLEGSMPNVRKLKLRFNANKLERYDPMHAGFEYLSGLKEIFVKIGSVSGDESDKNDAERALLATISKHPSTPILNMQSVNWIFYGDKGGFTTAQEENNQTQEIQDVWLYASIDAEAGDSSPFQKKKEIQDVITEEYSDQQSEDPNKEPDSRTYMQSVRDFSSLVLRKTIFSWSIPRKPMEWSTIPGAPIEFKYKELRIGTNNFDEKMKLGQGGYGVVYRATIPGEHGQSMEVAVKRFSRANTKGQEDFLAEISIISRLRHRNLVKLVGWSYQNGVLLLVYDFMPNGSLDKHLFGGPNAPILNWKQRYTIVVGVASALNYLHHECGQVVIHRDIKPSNIMLDAAFNARLSDFGVACAVETDKTDNIGVVAGTLGYIAPECFHTGTVTWRSDVFGFGAVILEVVSGCRISRNNAAGCSMVEAVWKLHSTGRILEAVDPRLVEFDEDDVERLLLLALACSHPDPQERPRANAIVQMLMRSAPPPDVQLWMPTFMWPTKPAAFGNEHGDDLTFSYHASSSGWTKNSHGPSSSGWTTTSTT</sequence>
<dbReference type="GO" id="GO:0042742">
    <property type="term" value="P:defense response to bacterium"/>
    <property type="evidence" value="ECO:0007669"/>
    <property type="project" value="UniProtKB-ARBA"/>
</dbReference>
<evidence type="ECO:0000256" key="9">
    <source>
        <dbReference type="ARBA" id="ARBA00022821"/>
    </source>
</evidence>
<evidence type="ECO:0000256" key="10">
    <source>
        <dbReference type="ARBA" id="ARBA00022840"/>
    </source>
</evidence>
<dbReference type="GO" id="GO:0009626">
    <property type="term" value="P:plant-type hypersensitive response"/>
    <property type="evidence" value="ECO:0007669"/>
    <property type="project" value="UniProtKB-ARBA"/>
</dbReference>
<dbReference type="EMBL" id="CM000882">
    <property type="protein sequence ID" value="KQJ98111.1"/>
    <property type="molecule type" value="Genomic_DNA"/>
</dbReference>
<dbReference type="FunFam" id="1.10.510.10:FF:000444">
    <property type="entry name" value="probable L-type lectin-domain containing receptor kinase S.5"/>
    <property type="match status" value="1"/>
</dbReference>
<keyword evidence="8" id="KW-0418">Kinase</keyword>
<comment type="similarity">
    <text evidence="2">Belongs to the disease resistance NB-LRR family.</text>
</comment>
<feature type="region of interest" description="Disordered" evidence="15">
    <location>
        <begin position="1394"/>
        <end position="1413"/>
    </location>
</feature>
<evidence type="ECO:0000256" key="5">
    <source>
        <dbReference type="ARBA" id="ARBA00022692"/>
    </source>
</evidence>
<dbReference type="SMART" id="SM00220">
    <property type="entry name" value="S_TKc"/>
    <property type="match status" value="1"/>
</dbReference>
<dbReference type="SUPFAM" id="SSF56112">
    <property type="entry name" value="Protein kinase-like (PK-like)"/>
    <property type="match status" value="1"/>
</dbReference>
<organism evidence="17">
    <name type="scientific">Brachypodium distachyon</name>
    <name type="common">Purple false brome</name>
    <name type="synonym">Trachynia distachya</name>
    <dbReference type="NCBI Taxonomy" id="15368"/>
    <lineage>
        <taxon>Eukaryota</taxon>
        <taxon>Viridiplantae</taxon>
        <taxon>Streptophyta</taxon>
        <taxon>Embryophyta</taxon>
        <taxon>Tracheophyta</taxon>
        <taxon>Spermatophyta</taxon>
        <taxon>Magnoliopsida</taxon>
        <taxon>Liliopsida</taxon>
        <taxon>Poales</taxon>
        <taxon>Poaceae</taxon>
        <taxon>BOP clade</taxon>
        <taxon>Pooideae</taxon>
        <taxon>Stipodae</taxon>
        <taxon>Brachypodieae</taxon>
        <taxon>Brachypodium</taxon>
    </lineage>
</organism>
<dbReference type="Pfam" id="PF23598">
    <property type="entry name" value="LRR_14"/>
    <property type="match status" value="1"/>
</dbReference>
<accession>A0A0Q3FEQ8</accession>
<keyword evidence="13" id="KW-0472">Membrane</keyword>
<evidence type="ECO:0000256" key="7">
    <source>
        <dbReference type="ARBA" id="ARBA00022741"/>
    </source>
</evidence>
<evidence type="ECO:0000256" key="15">
    <source>
        <dbReference type="SAM" id="MobiDB-lite"/>
    </source>
</evidence>
<dbReference type="STRING" id="15368.A0A0Q3FEQ8"/>
<dbReference type="RefSeq" id="XP_010236677.2">
    <property type="nucleotide sequence ID" value="XM_010238375.3"/>
</dbReference>
<evidence type="ECO:0000256" key="4">
    <source>
        <dbReference type="ARBA" id="ARBA00022679"/>
    </source>
</evidence>
<dbReference type="SUPFAM" id="SSF52540">
    <property type="entry name" value="P-loop containing nucleoside triphosphate hydrolases"/>
    <property type="match status" value="1"/>
</dbReference>
<dbReference type="ExpressionAtlas" id="A0A0Q3FEQ8">
    <property type="expression patterns" value="baseline and differential"/>
</dbReference>
<feature type="binding site" evidence="14">
    <location>
        <position position="1112"/>
    </location>
    <ligand>
        <name>ATP</name>
        <dbReference type="ChEBI" id="CHEBI:30616"/>
    </ligand>
</feature>
<dbReference type="InterPro" id="IPR058922">
    <property type="entry name" value="WHD_DRP"/>
</dbReference>
<feature type="domain" description="Protein kinase" evidence="16">
    <location>
        <begin position="1080"/>
        <end position="1364"/>
    </location>
</feature>
<dbReference type="Gene3D" id="1.10.510.10">
    <property type="entry name" value="Transferase(Phosphotransferase) domain 1"/>
    <property type="match status" value="1"/>
</dbReference>
<reference evidence="17 18" key="1">
    <citation type="journal article" date="2010" name="Nature">
        <title>Genome sequencing and analysis of the model grass Brachypodium distachyon.</title>
        <authorList>
            <consortium name="International Brachypodium Initiative"/>
        </authorList>
    </citation>
    <scope>NUCLEOTIDE SEQUENCE [LARGE SCALE GENOMIC DNA]</scope>
    <source>
        <strain evidence="17 18">Bd21</strain>
    </source>
</reference>
<dbReference type="PROSITE" id="PS00108">
    <property type="entry name" value="PROTEIN_KINASE_ST"/>
    <property type="match status" value="1"/>
</dbReference>
<evidence type="ECO:0000313" key="17">
    <source>
        <dbReference type="EMBL" id="KQJ98111.1"/>
    </source>
</evidence>
<keyword evidence="12" id="KW-0175">Coiled coil</keyword>
<dbReference type="GO" id="GO:0005886">
    <property type="term" value="C:plasma membrane"/>
    <property type="evidence" value="ECO:0000318"/>
    <property type="project" value="GO_Central"/>
</dbReference>
<dbReference type="Pfam" id="PF00931">
    <property type="entry name" value="NB-ARC"/>
    <property type="match status" value="1"/>
</dbReference>
<dbReference type="EnsemblPlants" id="KQJ98111">
    <property type="protein sequence ID" value="KQJ98111"/>
    <property type="gene ID" value="BRADI_3g34961v3"/>
</dbReference>
<keyword evidence="10 14" id="KW-0067">ATP-binding</keyword>
<evidence type="ECO:0000313" key="19">
    <source>
        <dbReference type="Proteomes" id="UP000008810"/>
    </source>
</evidence>
<dbReference type="FunFam" id="3.30.200.20:FF:000320">
    <property type="entry name" value="probable L-type lectin-domain containing receptor kinase S.5"/>
    <property type="match status" value="1"/>
</dbReference>
<keyword evidence="5" id="KW-0812">Transmembrane</keyword>
<dbReference type="InterPro" id="IPR027417">
    <property type="entry name" value="P-loop_NTPase"/>
</dbReference>
<dbReference type="GO" id="GO:0004672">
    <property type="term" value="F:protein kinase activity"/>
    <property type="evidence" value="ECO:0007669"/>
    <property type="project" value="InterPro"/>
</dbReference>
<evidence type="ECO:0000256" key="3">
    <source>
        <dbReference type="ARBA" id="ARBA00022614"/>
    </source>
</evidence>
<dbReference type="PROSITE" id="PS00107">
    <property type="entry name" value="PROTEIN_KINASE_ATP"/>
    <property type="match status" value="1"/>
</dbReference>
<reference evidence="17" key="2">
    <citation type="submission" date="2017-06" db="EMBL/GenBank/DDBJ databases">
        <title>WGS assembly of Brachypodium distachyon.</title>
        <authorList>
            <consortium name="The International Brachypodium Initiative"/>
            <person name="Lucas S."/>
            <person name="Harmon-Smith M."/>
            <person name="Lail K."/>
            <person name="Tice H."/>
            <person name="Grimwood J."/>
            <person name="Bruce D."/>
            <person name="Barry K."/>
            <person name="Shu S."/>
            <person name="Lindquist E."/>
            <person name="Wang M."/>
            <person name="Pitluck S."/>
            <person name="Vogel J.P."/>
            <person name="Garvin D.F."/>
            <person name="Mockler T.C."/>
            <person name="Schmutz J."/>
            <person name="Rokhsar D."/>
            <person name="Bevan M.W."/>
        </authorList>
    </citation>
    <scope>NUCLEOTIDE SEQUENCE</scope>
    <source>
        <strain evidence="17">Bd21</strain>
    </source>
</reference>
<dbReference type="InterPro" id="IPR000719">
    <property type="entry name" value="Prot_kinase_dom"/>
</dbReference>
<comment type="subcellular location">
    <subcellularLocation>
        <location evidence="1">Cell membrane</location>
        <topology evidence="1">Single-pass membrane protein</topology>
    </subcellularLocation>
</comment>
<dbReference type="SUPFAM" id="SSF52058">
    <property type="entry name" value="L domain-like"/>
    <property type="match status" value="1"/>
</dbReference>
<keyword evidence="4" id="KW-0808">Transferase</keyword>
<dbReference type="InterPro" id="IPR017441">
    <property type="entry name" value="Protein_kinase_ATP_BS"/>
</dbReference>
<dbReference type="InterPro" id="IPR036388">
    <property type="entry name" value="WH-like_DNA-bd_sf"/>
</dbReference>
<evidence type="ECO:0000259" key="16">
    <source>
        <dbReference type="PROSITE" id="PS50011"/>
    </source>
</evidence>
<keyword evidence="19" id="KW-1185">Reference proteome</keyword>
<evidence type="ECO:0000256" key="13">
    <source>
        <dbReference type="ARBA" id="ARBA00023136"/>
    </source>
</evidence>
<dbReference type="InterPro" id="IPR032675">
    <property type="entry name" value="LRR_dom_sf"/>
</dbReference>
<dbReference type="PRINTS" id="PR00364">
    <property type="entry name" value="DISEASERSIST"/>
</dbReference>
<evidence type="ECO:0000256" key="14">
    <source>
        <dbReference type="PROSITE-ProRule" id="PRU10141"/>
    </source>
</evidence>
<dbReference type="InterPro" id="IPR050528">
    <property type="entry name" value="L-type_Lectin-RKs"/>
</dbReference>
<reference evidence="18" key="3">
    <citation type="submission" date="2018-08" db="UniProtKB">
        <authorList>
            <consortium name="EnsemblPlants"/>
        </authorList>
    </citation>
    <scope>IDENTIFICATION</scope>
    <source>
        <strain evidence="18">cv. Bd21</strain>
    </source>
</reference>
<dbReference type="FunFam" id="1.10.10.10:FF:000322">
    <property type="entry name" value="Probable disease resistance protein At1g63360"/>
    <property type="match status" value="1"/>
</dbReference>
<dbReference type="PANTHER" id="PTHR27007">
    <property type="match status" value="1"/>
</dbReference>